<dbReference type="SUPFAM" id="SSF111369">
    <property type="entry name" value="HlyD-like secretion proteins"/>
    <property type="match status" value="3"/>
</dbReference>
<dbReference type="InterPro" id="IPR050739">
    <property type="entry name" value="MFP"/>
</dbReference>
<feature type="region of interest" description="Disordered" evidence="2">
    <location>
        <begin position="390"/>
        <end position="429"/>
    </location>
</feature>
<dbReference type="Proteomes" id="UP000189627">
    <property type="component" value="Chromosome 2"/>
</dbReference>
<reference evidence="8" key="1">
    <citation type="submission" date="2017-02" db="EMBL/GenBank/DDBJ databases">
        <title>Complete genome sequence of Cupriavidus necator strain NH9, a 3-chlorobenzoate degrader.</title>
        <authorList>
            <person name="Moriuchi R."/>
            <person name="Dohra H."/>
            <person name="Ogawa N."/>
        </authorList>
    </citation>
    <scope>NUCLEOTIDE SEQUENCE [LARGE SCALE GENOMIC DNA]</scope>
    <source>
        <strain evidence="8">NH9</strain>
    </source>
</reference>
<dbReference type="Pfam" id="PF25876">
    <property type="entry name" value="HH_MFP_RND"/>
    <property type="match status" value="1"/>
</dbReference>
<dbReference type="InterPro" id="IPR058625">
    <property type="entry name" value="MdtA-like_BSH"/>
</dbReference>
<evidence type="ECO:0000256" key="2">
    <source>
        <dbReference type="SAM" id="MobiDB-lite"/>
    </source>
</evidence>
<feature type="region of interest" description="Disordered" evidence="2">
    <location>
        <begin position="1"/>
        <end position="60"/>
    </location>
</feature>
<dbReference type="KEGG" id="cuh:BJN34_30840"/>
<feature type="domain" description="CusB-like beta-barrel" evidence="6">
    <location>
        <begin position="306"/>
        <end position="349"/>
    </location>
</feature>
<evidence type="ECO:0000256" key="3">
    <source>
        <dbReference type="SAM" id="Phobius"/>
    </source>
</evidence>
<dbReference type="Gene3D" id="1.10.287.470">
    <property type="entry name" value="Helix hairpin bin"/>
    <property type="match status" value="2"/>
</dbReference>
<dbReference type="OrthoDB" id="9811754at2"/>
<feature type="compositionally biased region" description="Basic and acidic residues" evidence="2">
    <location>
        <begin position="22"/>
        <end position="43"/>
    </location>
</feature>
<feature type="coiled-coil region" evidence="1">
    <location>
        <begin position="174"/>
        <end position="267"/>
    </location>
</feature>
<gene>
    <name evidence="7" type="ORF">BJN34_30840</name>
</gene>
<evidence type="ECO:0000259" key="5">
    <source>
        <dbReference type="Pfam" id="PF25917"/>
    </source>
</evidence>
<keyword evidence="3" id="KW-0472">Membrane</keyword>
<proteinExistence type="predicted"/>
<dbReference type="Pfam" id="PF25954">
    <property type="entry name" value="Beta-barrel_RND_2"/>
    <property type="match status" value="1"/>
</dbReference>
<sequence>MSGDNREDDHAGAAARPARPTQSRERLEDPVEIRQQAEADRDAGAAPSAAPVSPTGWAPPKGGRRTTIVVVLAALAGILVILYSWGLPPFSAVVQGTDNAYVRGQTTIISPQVSGYVTGVPVHDFQFVRTGEVLLRVDDRIYRQRVEQARANLDTQVATLSNSRQAERAREAAILSQRANLDNARAQLERAQADMGRVDELVGQGSVSLRERDQTRASLRQAQAAVEQAKAAGEIARQDVESVRVGREGLQAAVESARAALRLAEIDLANTVVVAPQDGRLSQIGARLGQYVTAGTQLMFLVPLQFWVIANYKEAQTAHMVPGQPAVFRVDALDHARFTGRVEQLAPAAGSEFAVIQADNATGNFVKVAQRISVKISIDPGQPLAERLRPGMSVEAEVDTRGARNDRVAAPPAPASQAAPAAPAPGARP</sequence>
<feature type="compositionally biased region" description="Basic and acidic residues" evidence="2">
    <location>
        <begin position="1"/>
        <end position="11"/>
    </location>
</feature>
<feature type="domain" description="Multidrug resistance protein MdtA-like alpha-helical hairpin" evidence="4">
    <location>
        <begin position="176"/>
        <end position="238"/>
    </location>
</feature>
<dbReference type="RefSeq" id="WP_078200551.1">
    <property type="nucleotide sequence ID" value="NZ_CP017758.1"/>
</dbReference>
<feature type="domain" description="Multidrug resistance protein MdtA-like barrel-sandwich hybrid" evidence="5">
    <location>
        <begin position="109"/>
        <end position="302"/>
    </location>
</feature>
<accession>A0A1U9V003</accession>
<evidence type="ECO:0000259" key="6">
    <source>
        <dbReference type="Pfam" id="PF25954"/>
    </source>
</evidence>
<evidence type="ECO:0000313" key="7">
    <source>
        <dbReference type="EMBL" id="AQV98270.1"/>
    </source>
</evidence>
<feature type="compositionally biased region" description="Basic and acidic residues" evidence="2">
    <location>
        <begin position="398"/>
        <end position="407"/>
    </location>
</feature>
<feature type="transmembrane region" description="Helical" evidence="3">
    <location>
        <begin position="67"/>
        <end position="85"/>
    </location>
</feature>
<dbReference type="AlphaFoldDB" id="A0A1U9V003"/>
<protein>
    <submittedName>
        <fullName evidence="7">Secretion protein HlyD</fullName>
    </submittedName>
</protein>
<dbReference type="InterPro" id="IPR058792">
    <property type="entry name" value="Beta-barrel_RND_2"/>
</dbReference>
<dbReference type="PANTHER" id="PTHR30386:SF24">
    <property type="entry name" value="MULTIDRUG RESISTANCE EFFLUX PUMP"/>
    <property type="match status" value="1"/>
</dbReference>
<dbReference type="EMBL" id="CP017758">
    <property type="protein sequence ID" value="AQV98270.1"/>
    <property type="molecule type" value="Genomic_DNA"/>
</dbReference>
<dbReference type="PANTHER" id="PTHR30386">
    <property type="entry name" value="MEMBRANE FUSION SUBUNIT OF EMRAB-TOLC MULTIDRUG EFFLUX PUMP"/>
    <property type="match status" value="1"/>
</dbReference>
<evidence type="ECO:0000259" key="4">
    <source>
        <dbReference type="Pfam" id="PF25876"/>
    </source>
</evidence>
<keyword evidence="3" id="KW-1133">Transmembrane helix</keyword>
<evidence type="ECO:0000256" key="1">
    <source>
        <dbReference type="SAM" id="Coils"/>
    </source>
</evidence>
<keyword evidence="3" id="KW-0812">Transmembrane</keyword>
<dbReference type="Gene3D" id="2.40.50.100">
    <property type="match status" value="1"/>
</dbReference>
<dbReference type="Gene3D" id="2.40.30.170">
    <property type="match status" value="1"/>
</dbReference>
<dbReference type="Pfam" id="PF25917">
    <property type="entry name" value="BSH_RND"/>
    <property type="match status" value="1"/>
</dbReference>
<organism evidence="7 8">
    <name type="scientific">Cupriavidus necator</name>
    <name type="common">Alcaligenes eutrophus</name>
    <name type="synonym">Ralstonia eutropha</name>
    <dbReference type="NCBI Taxonomy" id="106590"/>
    <lineage>
        <taxon>Bacteria</taxon>
        <taxon>Pseudomonadati</taxon>
        <taxon>Pseudomonadota</taxon>
        <taxon>Betaproteobacteria</taxon>
        <taxon>Burkholderiales</taxon>
        <taxon>Burkholderiaceae</taxon>
        <taxon>Cupriavidus</taxon>
    </lineage>
</organism>
<dbReference type="InterPro" id="IPR058624">
    <property type="entry name" value="MdtA-like_HH"/>
</dbReference>
<name>A0A1U9V003_CUPNE</name>
<evidence type="ECO:0000313" key="8">
    <source>
        <dbReference type="Proteomes" id="UP000189627"/>
    </source>
</evidence>
<keyword evidence="1" id="KW-0175">Coiled coil</keyword>